<feature type="compositionally biased region" description="Basic and acidic residues" evidence="1">
    <location>
        <begin position="204"/>
        <end position="222"/>
    </location>
</feature>
<feature type="region of interest" description="Disordered" evidence="1">
    <location>
        <begin position="269"/>
        <end position="303"/>
    </location>
</feature>
<dbReference type="EMBL" id="CP111016">
    <property type="protein sequence ID" value="WAR04181.1"/>
    <property type="molecule type" value="Genomic_DNA"/>
</dbReference>
<accession>A0ABY7EAJ0</accession>
<feature type="transmembrane region" description="Helical" evidence="2">
    <location>
        <begin position="233"/>
        <end position="258"/>
    </location>
</feature>
<dbReference type="Proteomes" id="UP001164746">
    <property type="component" value="Chromosome 5"/>
</dbReference>
<gene>
    <name evidence="4" type="ORF">MAR_019550</name>
</gene>
<keyword evidence="2" id="KW-1133">Transmembrane helix</keyword>
<keyword evidence="3" id="KW-0732">Signal</keyword>
<organism evidence="4 5">
    <name type="scientific">Mya arenaria</name>
    <name type="common">Soft-shell clam</name>
    <dbReference type="NCBI Taxonomy" id="6604"/>
    <lineage>
        <taxon>Eukaryota</taxon>
        <taxon>Metazoa</taxon>
        <taxon>Spiralia</taxon>
        <taxon>Lophotrochozoa</taxon>
        <taxon>Mollusca</taxon>
        <taxon>Bivalvia</taxon>
        <taxon>Autobranchia</taxon>
        <taxon>Heteroconchia</taxon>
        <taxon>Euheterodonta</taxon>
        <taxon>Imparidentia</taxon>
        <taxon>Neoheterodontei</taxon>
        <taxon>Myida</taxon>
        <taxon>Myoidea</taxon>
        <taxon>Myidae</taxon>
        <taxon>Mya</taxon>
    </lineage>
</organism>
<evidence type="ECO:0000256" key="2">
    <source>
        <dbReference type="SAM" id="Phobius"/>
    </source>
</evidence>
<keyword evidence="2" id="KW-0812">Transmembrane</keyword>
<evidence type="ECO:0008006" key="6">
    <source>
        <dbReference type="Google" id="ProtNLM"/>
    </source>
</evidence>
<evidence type="ECO:0000313" key="4">
    <source>
        <dbReference type="EMBL" id="WAR04181.1"/>
    </source>
</evidence>
<reference evidence="4" key="1">
    <citation type="submission" date="2022-11" db="EMBL/GenBank/DDBJ databases">
        <title>Centuries of genome instability and evolution in soft-shell clam transmissible cancer (bioRxiv).</title>
        <authorList>
            <person name="Hart S.F.M."/>
            <person name="Yonemitsu M.A."/>
            <person name="Giersch R.M."/>
            <person name="Beal B.F."/>
            <person name="Arriagada G."/>
            <person name="Davis B.W."/>
            <person name="Ostrander E.A."/>
            <person name="Goff S.P."/>
            <person name="Metzger M.J."/>
        </authorList>
    </citation>
    <scope>NUCLEOTIDE SEQUENCE</scope>
    <source>
        <strain evidence="4">MELC-2E11</strain>
        <tissue evidence="4">Siphon/mantle</tissue>
    </source>
</reference>
<protein>
    <recommendedName>
        <fullName evidence="6">C-type lectin domain-containing protein</fullName>
    </recommendedName>
</protein>
<feature type="chain" id="PRO_5046762075" description="C-type lectin domain-containing protein" evidence="3">
    <location>
        <begin position="22"/>
        <end position="541"/>
    </location>
</feature>
<feature type="signal peptide" evidence="3">
    <location>
        <begin position="1"/>
        <end position="21"/>
    </location>
</feature>
<proteinExistence type="predicted"/>
<sequence>MQNFTRIILIVILWNITVTLQQDDGPRVFHVSMPEAWHTACEVCRVTKSLLLPELSDRPLFQDQLKETMQPGDFVWINAKQLTFVFTYIYTLCGTGGARISWREAAVTCGSMGTWQVIQPSNVQSAVGLLKDEMPVWLQKYRNNILPETESELCMGLERQTDGSFADRVDNCSSKHSFFCVRGPDEYSPTLTRRSEPVSVVTGHGDHDNTSVHVDEHGRESNADNQDTARPGLVVGVVGGLAALLVVLLVGFGGRYVLRRYRLRQQYRKSRRRYNDRKTTLSSRSEAETRRDMSQPSVQRSGFTKTALIEGEYEKSYSTLQNDVVRQCKTRMMSDLRGRDSQAPLKPYHSMDGLNKEGDALQELDGYEDYNPQCTDLTLENGRLHVAGFPAPDQEMYENTRPVQQKTANIVKKANGRSQTIEDAATPALPGHKMKVHGVRSQRGDNYDDPRARVETYDIPPKRQKGRFRLQKNSNEKTSINMKAEQTQLLRTKEMVKDVATIDDLDTYENSSTPSVGRKEVNSIDDLDCYENYLLTKKEAQ</sequence>
<feature type="region of interest" description="Disordered" evidence="1">
    <location>
        <begin position="199"/>
        <end position="227"/>
    </location>
</feature>
<evidence type="ECO:0000256" key="1">
    <source>
        <dbReference type="SAM" id="MobiDB-lite"/>
    </source>
</evidence>
<keyword evidence="5" id="KW-1185">Reference proteome</keyword>
<name>A0ABY7EAJ0_MYAAR</name>
<keyword evidence="2" id="KW-0472">Membrane</keyword>
<feature type="compositionally biased region" description="Polar residues" evidence="1">
    <location>
        <begin position="294"/>
        <end position="303"/>
    </location>
</feature>
<evidence type="ECO:0000313" key="5">
    <source>
        <dbReference type="Proteomes" id="UP001164746"/>
    </source>
</evidence>
<evidence type="ECO:0000256" key="3">
    <source>
        <dbReference type="SAM" id="SignalP"/>
    </source>
</evidence>